<reference evidence="1" key="1">
    <citation type="submission" date="2022-09" db="EMBL/GenBank/DDBJ databases">
        <title>genome sequence of Deinococcus rubellus.</title>
        <authorList>
            <person name="Srinivasan S."/>
        </authorList>
    </citation>
    <scope>NUCLEOTIDE SEQUENCE</scope>
    <source>
        <strain evidence="1">Ant6</strain>
    </source>
</reference>
<sequence>MTLTSALLGILTLTQHIGVWSIIALSVVSSAVLSIDQPTGGALVPLRWCPGNF</sequence>
<gene>
    <name evidence="1" type="ORF">N0D28_10445</name>
</gene>
<organism evidence="1 2">
    <name type="scientific">Deinococcus rubellus</name>
    <dbReference type="NCBI Taxonomy" id="1889240"/>
    <lineage>
        <taxon>Bacteria</taxon>
        <taxon>Thermotogati</taxon>
        <taxon>Deinococcota</taxon>
        <taxon>Deinococci</taxon>
        <taxon>Deinococcales</taxon>
        <taxon>Deinococcaceae</taxon>
        <taxon>Deinococcus</taxon>
    </lineage>
</organism>
<keyword evidence="2" id="KW-1185">Reference proteome</keyword>
<accession>A0ABY5YFK1</accession>
<dbReference type="RefSeq" id="WP_260559463.1">
    <property type="nucleotide sequence ID" value="NZ_BAABEC010000186.1"/>
</dbReference>
<dbReference type="Proteomes" id="UP001060261">
    <property type="component" value="Chromosome"/>
</dbReference>
<name>A0ABY5YFK1_9DEIO</name>
<dbReference type="EMBL" id="CP104213">
    <property type="protein sequence ID" value="UWX63172.1"/>
    <property type="molecule type" value="Genomic_DNA"/>
</dbReference>
<evidence type="ECO:0000313" key="1">
    <source>
        <dbReference type="EMBL" id="UWX63172.1"/>
    </source>
</evidence>
<proteinExistence type="predicted"/>
<evidence type="ECO:0000313" key="2">
    <source>
        <dbReference type="Proteomes" id="UP001060261"/>
    </source>
</evidence>
<protein>
    <submittedName>
        <fullName evidence="1">Uncharacterized protein</fullName>
    </submittedName>
</protein>